<dbReference type="CDD" id="cd00200">
    <property type="entry name" value="WD40"/>
    <property type="match status" value="1"/>
</dbReference>
<keyword evidence="2" id="KW-0677">Repeat</keyword>
<keyword evidence="1 3" id="KW-0853">WD repeat</keyword>
<evidence type="ECO:0000256" key="2">
    <source>
        <dbReference type="ARBA" id="ARBA00022737"/>
    </source>
</evidence>
<feature type="region of interest" description="Disordered" evidence="4">
    <location>
        <begin position="67"/>
        <end position="152"/>
    </location>
</feature>
<sequence>MPGWTYQRVPPTLQQHPSTNVWRSSQTTVYKEQGLQLTEEKEFERSVRQGSSLLPLVYVLALESAREDKENQTITGIKAREGDERRNDRVRQAHNGPNQYKEIQGEIEEDDRTEKKQRTEPRRKEETSINKPNTKPPGGKNFHSPQQQDTPHKTIMSGQSIIFKEESAHEDSIWSCAFGRNERDPSGSETVVTGSIDDYVKVWKWQDERLELRHTLEGHQLGVVSVDINSDGSLAASSSLDSHVRIWDLDSGKMAKSIDAGPVDAYTIAFSPDSRFLASGSHTGKINLFGVDTGRKESSMDTRGKFTLSLAYSPDGKFIASGALDGIVNVFDIRTGKLIHTLEGHAMPIRSLCFSPDSQLLITASDDCQIKIYDVQHANLAGTLSGHGSWVLSVDFCADNTHFVSGSSDKTVKIWNAGTRQCVHTFHDHMDQVWGVKYNPSGSKIVSVSDDRNIHMYDCPL</sequence>
<accession>A0AAE0Y8G0</accession>
<dbReference type="PRINTS" id="PR00320">
    <property type="entry name" value="GPROTEINBRPT"/>
</dbReference>
<feature type="repeat" description="WD" evidence="3">
    <location>
        <begin position="342"/>
        <end position="383"/>
    </location>
</feature>
<evidence type="ECO:0000313" key="6">
    <source>
        <dbReference type="Proteomes" id="UP001283361"/>
    </source>
</evidence>
<evidence type="ECO:0000256" key="3">
    <source>
        <dbReference type="PROSITE-ProRule" id="PRU00221"/>
    </source>
</evidence>
<dbReference type="InterPro" id="IPR001680">
    <property type="entry name" value="WD40_rpt"/>
</dbReference>
<dbReference type="PANTHER" id="PTHR44090:SF1">
    <property type="entry name" value="SUPERKILLER COMPLEX PROTEIN 8"/>
    <property type="match status" value="1"/>
</dbReference>
<dbReference type="Proteomes" id="UP001283361">
    <property type="component" value="Unassembled WGS sequence"/>
</dbReference>
<name>A0AAE0Y8G0_9GAST</name>
<proteinExistence type="predicted"/>
<evidence type="ECO:0008006" key="7">
    <source>
        <dbReference type="Google" id="ProtNLM"/>
    </source>
</evidence>
<dbReference type="PROSITE" id="PS00678">
    <property type="entry name" value="WD_REPEATS_1"/>
    <property type="match status" value="1"/>
</dbReference>
<protein>
    <recommendedName>
        <fullName evidence="7">WD repeat-containing protein 61</fullName>
    </recommendedName>
</protein>
<keyword evidence="6" id="KW-1185">Reference proteome</keyword>
<reference evidence="5" key="1">
    <citation type="journal article" date="2023" name="G3 (Bethesda)">
        <title>A reference genome for the long-term kleptoplast-retaining sea slug Elysia crispata morphotype clarki.</title>
        <authorList>
            <person name="Eastman K.E."/>
            <person name="Pendleton A.L."/>
            <person name="Shaikh M.A."/>
            <person name="Suttiyut T."/>
            <person name="Ogas R."/>
            <person name="Tomko P."/>
            <person name="Gavelis G."/>
            <person name="Widhalm J.R."/>
            <person name="Wisecaver J.H."/>
        </authorList>
    </citation>
    <scope>NUCLEOTIDE SEQUENCE</scope>
    <source>
        <strain evidence="5">ECLA1</strain>
    </source>
</reference>
<dbReference type="AlphaFoldDB" id="A0AAE0Y8G0"/>
<dbReference type="PROSITE" id="PS50082">
    <property type="entry name" value="WD_REPEATS_2"/>
    <property type="match status" value="5"/>
</dbReference>
<feature type="compositionally biased region" description="Basic and acidic residues" evidence="4">
    <location>
        <begin position="78"/>
        <end position="91"/>
    </location>
</feature>
<gene>
    <name evidence="5" type="ORF">RRG08_054126</name>
</gene>
<evidence type="ECO:0000256" key="1">
    <source>
        <dbReference type="ARBA" id="ARBA00022574"/>
    </source>
</evidence>
<dbReference type="Pfam" id="PF00400">
    <property type="entry name" value="WD40"/>
    <property type="match status" value="7"/>
</dbReference>
<feature type="compositionally biased region" description="Basic and acidic residues" evidence="4">
    <location>
        <begin position="112"/>
        <end position="128"/>
    </location>
</feature>
<comment type="caution">
    <text evidence="5">The sequence shown here is derived from an EMBL/GenBank/DDBJ whole genome shotgun (WGS) entry which is preliminary data.</text>
</comment>
<dbReference type="InterPro" id="IPR051510">
    <property type="entry name" value="SKI8"/>
</dbReference>
<dbReference type="InterPro" id="IPR020472">
    <property type="entry name" value="WD40_PAC1"/>
</dbReference>
<feature type="repeat" description="WD" evidence="3">
    <location>
        <begin position="216"/>
        <end position="257"/>
    </location>
</feature>
<dbReference type="SUPFAM" id="SSF50978">
    <property type="entry name" value="WD40 repeat-like"/>
    <property type="match status" value="1"/>
</dbReference>
<dbReference type="PANTHER" id="PTHR44090">
    <property type="entry name" value="WD REPEAT-CONTAINING PROTEIN 61"/>
    <property type="match status" value="1"/>
</dbReference>
<dbReference type="SMART" id="SM00320">
    <property type="entry name" value="WD40"/>
    <property type="match status" value="7"/>
</dbReference>
<dbReference type="EMBL" id="JAWDGP010006781">
    <property type="protein sequence ID" value="KAK3735552.1"/>
    <property type="molecule type" value="Genomic_DNA"/>
</dbReference>
<dbReference type="PROSITE" id="PS50294">
    <property type="entry name" value="WD_REPEATS_REGION"/>
    <property type="match status" value="4"/>
</dbReference>
<dbReference type="Gene3D" id="2.130.10.10">
    <property type="entry name" value="YVTN repeat-like/Quinoprotein amine dehydrogenase"/>
    <property type="match status" value="1"/>
</dbReference>
<feature type="repeat" description="WD" evidence="3">
    <location>
        <begin position="309"/>
        <end position="341"/>
    </location>
</feature>
<dbReference type="InterPro" id="IPR015943">
    <property type="entry name" value="WD40/YVTN_repeat-like_dom_sf"/>
</dbReference>
<feature type="repeat" description="WD" evidence="3">
    <location>
        <begin position="426"/>
        <end position="461"/>
    </location>
</feature>
<dbReference type="InterPro" id="IPR019775">
    <property type="entry name" value="WD40_repeat_CS"/>
</dbReference>
<evidence type="ECO:0000256" key="4">
    <source>
        <dbReference type="SAM" id="MobiDB-lite"/>
    </source>
</evidence>
<evidence type="ECO:0000313" key="5">
    <source>
        <dbReference type="EMBL" id="KAK3735552.1"/>
    </source>
</evidence>
<dbReference type="GO" id="GO:0016593">
    <property type="term" value="C:Cdc73/Paf1 complex"/>
    <property type="evidence" value="ECO:0007669"/>
    <property type="project" value="TreeGrafter"/>
</dbReference>
<organism evidence="5 6">
    <name type="scientific">Elysia crispata</name>
    <name type="common">lettuce slug</name>
    <dbReference type="NCBI Taxonomy" id="231223"/>
    <lineage>
        <taxon>Eukaryota</taxon>
        <taxon>Metazoa</taxon>
        <taxon>Spiralia</taxon>
        <taxon>Lophotrochozoa</taxon>
        <taxon>Mollusca</taxon>
        <taxon>Gastropoda</taxon>
        <taxon>Heterobranchia</taxon>
        <taxon>Euthyneura</taxon>
        <taxon>Panpulmonata</taxon>
        <taxon>Sacoglossa</taxon>
        <taxon>Placobranchoidea</taxon>
        <taxon>Plakobranchidae</taxon>
        <taxon>Elysia</taxon>
    </lineage>
</organism>
<dbReference type="InterPro" id="IPR036322">
    <property type="entry name" value="WD40_repeat_dom_sf"/>
</dbReference>
<feature type="repeat" description="WD" evidence="3">
    <location>
        <begin position="384"/>
        <end position="425"/>
    </location>
</feature>